<evidence type="ECO:0000256" key="1">
    <source>
        <dbReference type="ARBA" id="ARBA00008898"/>
    </source>
</evidence>
<sequence>MSSQPGAAERDINRGTARVDDTDHLRRVFSAFPSGVTAVAALVDGSPVGIAASSFTSVSLCPAYVSICVAHSSTTWPVLRTAGRFGVSVLSASQEQACRQLGSRAGDRFAALSWQATPGGAVLMNQASAWLECSIEQEVPVGDHNVVLMRVLDLNADLRIPPLVFQSSRFHQLHSAGA</sequence>
<evidence type="ECO:0000256" key="2">
    <source>
        <dbReference type="ARBA" id="ARBA00023002"/>
    </source>
</evidence>
<dbReference type="SUPFAM" id="SSF50475">
    <property type="entry name" value="FMN-binding split barrel"/>
    <property type="match status" value="1"/>
</dbReference>
<evidence type="ECO:0000259" key="3">
    <source>
        <dbReference type="SMART" id="SM00903"/>
    </source>
</evidence>
<dbReference type="EMBL" id="FAOZ01000015">
    <property type="protein sequence ID" value="CUU57949.1"/>
    <property type="molecule type" value="Genomic_DNA"/>
</dbReference>
<dbReference type="Proteomes" id="UP000198802">
    <property type="component" value="Unassembled WGS sequence"/>
</dbReference>
<keyword evidence="2" id="KW-0560">Oxidoreductase</keyword>
<evidence type="ECO:0000313" key="5">
    <source>
        <dbReference type="Proteomes" id="UP000198802"/>
    </source>
</evidence>
<dbReference type="PANTHER" id="PTHR30466:SF11">
    <property type="entry name" value="FLAVIN-DEPENDENT MONOOXYGENASE, REDUCTASE SUBUNIT HSAB"/>
    <property type="match status" value="1"/>
</dbReference>
<protein>
    <submittedName>
        <fullName evidence="4">NADH-FMN oxidoreductase RutF, flavin reductase (DIM6/NTAB) family</fullName>
    </submittedName>
</protein>
<dbReference type="Gene3D" id="2.30.110.10">
    <property type="entry name" value="Electron Transport, Fmn-binding Protein, Chain A"/>
    <property type="match status" value="1"/>
</dbReference>
<name>A0A0S4QR05_9ACTN</name>
<dbReference type="InterPro" id="IPR050268">
    <property type="entry name" value="NADH-dep_flavin_reductase"/>
</dbReference>
<dbReference type="InterPro" id="IPR012349">
    <property type="entry name" value="Split_barrel_FMN-bd"/>
</dbReference>
<accession>A0A0S4QR05</accession>
<dbReference type="GO" id="GO:0010181">
    <property type="term" value="F:FMN binding"/>
    <property type="evidence" value="ECO:0007669"/>
    <property type="project" value="InterPro"/>
</dbReference>
<comment type="similarity">
    <text evidence="1">Belongs to the non-flavoprotein flavin reductase family.</text>
</comment>
<proteinExistence type="inferred from homology"/>
<gene>
    <name evidence="4" type="ORF">Ga0074812_115151</name>
</gene>
<dbReference type="PANTHER" id="PTHR30466">
    <property type="entry name" value="FLAVIN REDUCTASE"/>
    <property type="match status" value="1"/>
</dbReference>
<organism evidence="4 5">
    <name type="scientific">Parafrankia irregularis</name>
    <dbReference type="NCBI Taxonomy" id="795642"/>
    <lineage>
        <taxon>Bacteria</taxon>
        <taxon>Bacillati</taxon>
        <taxon>Actinomycetota</taxon>
        <taxon>Actinomycetes</taxon>
        <taxon>Frankiales</taxon>
        <taxon>Frankiaceae</taxon>
        <taxon>Parafrankia</taxon>
    </lineage>
</organism>
<reference evidence="5" key="1">
    <citation type="submission" date="2015-11" db="EMBL/GenBank/DDBJ databases">
        <authorList>
            <person name="Varghese N."/>
        </authorList>
    </citation>
    <scope>NUCLEOTIDE SEQUENCE [LARGE SCALE GENOMIC DNA]</scope>
    <source>
        <strain evidence="5">DSM 45899</strain>
    </source>
</reference>
<dbReference type="AlphaFoldDB" id="A0A0S4QR05"/>
<feature type="domain" description="Flavin reductase like" evidence="3">
    <location>
        <begin position="29"/>
        <end position="172"/>
    </location>
</feature>
<keyword evidence="5" id="KW-1185">Reference proteome</keyword>
<dbReference type="SMART" id="SM00903">
    <property type="entry name" value="Flavin_Reduct"/>
    <property type="match status" value="1"/>
</dbReference>
<dbReference type="GO" id="GO:0042602">
    <property type="term" value="F:riboflavin reductase (NADPH) activity"/>
    <property type="evidence" value="ECO:0007669"/>
    <property type="project" value="TreeGrafter"/>
</dbReference>
<dbReference type="RefSeq" id="WP_091280238.1">
    <property type="nucleotide sequence ID" value="NZ_FAOZ01000015.1"/>
</dbReference>
<dbReference type="InterPro" id="IPR002563">
    <property type="entry name" value="Flavin_Rdtase-like_dom"/>
</dbReference>
<evidence type="ECO:0000313" key="4">
    <source>
        <dbReference type="EMBL" id="CUU57949.1"/>
    </source>
</evidence>
<dbReference type="Pfam" id="PF01613">
    <property type="entry name" value="Flavin_Reduct"/>
    <property type="match status" value="1"/>
</dbReference>